<dbReference type="InterPro" id="IPR036291">
    <property type="entry name" value="NAD(P)-bd_dom_sf"/>
</dbReference>
<name>A0AAD4QEF1_9AGAM</name>
<gene>
    <name evidence="1" type="ORF">EDB92DRAFT_542816</name>
</gene>
<reference evidence="1" key="1">
    <citation type="submission" date="2022-01" db="EMBL/GenBank/DDBJ databases">
        <title>Comparative genomics reveals a dynamic genome evolution in the ectomycorrhizal milk-cap (Lactarius) mushrooms.</title>
        <authorList>
            <consortium name="DOE Joint Genome Institute"/>
            <person name="Lebreton A."/>
            <person name="Tang N."/>
            <person name="Kuo A."/>
            <person name="LaButti K."/>
            <person name="Drula E."/>
            <person name="Barry K."/>
            <person name="Clum A."/>
            <person name="Lipzen A."/>
            <person name="Mousain D."/>
            <person name="Ng V."/>
            <person name="Wang R."/>
            <person name="Wang X."/>
            <person name="Dai Y."/>
            <person name="Henrissat B."/>
            <person name="Grigoriev I.V."/>
            <person name="Guerin-Laguette A."/>
            <person name="Yu F."/>
            <person name="Martin F.M."/>
        </authorList>
    </citation>
    <scope>NUCLEOTIDE SEQUENCE</scope>
    <source>
        <strain evidence="1">QP</strain>
    </source>
</reference>
<keyword evidence="2" id="KW-1185">Reference proteome</keyword>
<evidence type="ECO:0000313" key="2">
    <source>
        <dbReference type="Proteomes" id="UP001201163"/>
    </source>
</evidence>
<accession>A0AAD4QEF1</accession>
<organism evidence="1 2">
    <name type="scientific">Lactarius akahatsu</name>
    <dbReference type="NCBI Taxonomy" id="416441"/>
    <lineage>
        <taxon>Eukaryota</taxon>
        <taxon>Fungi</taxon>
        <taxon>Dikarya</taxon>
        <taxon>Basidiomycota</taxon>
        <taxon>Agaricomycotina</taxon>
        <taxon>Agaricomycetes</taxon>
        <taxon>Russulales</taxon>
        <taxon>Russulaceae</taxon>
        <taxon>Lactarius</taxon>
    </lineage>
</organism>
<proteinExistence type="predicted"/>
<dbReference type="Proteomes" id="UP001201163">
    <property type="component" value="Unassembled WGS sequence"/>
</dbReference>
<dbReference type="SUPFAM" id="SSF51735">
    <property type="entry name" value="NAD(P)-binding Rossmann-fold domains"/>
    <property type="match status" value="1"/>
</dbReference>
<dbReference type="AlphaFoldDB" id="A0AAD4QEF1"/>
<dbReference type="Gene3D" id="3.40.50.720">
    <property type="entry name" value="NAD(P)-binding Rossmann-like Domain"/>
    <property type="match status" value="1"/>
</dbReference>
<dbReference type="EMBL" id="JAKELL010000021">
    <property type="protein sequence ID" value="KAH8992705.1"/>
    <property type="molecule type" value="Genomic_DNA"/>
</dbReference>
<protein>
    <submittedName>
        <fullName evidence="1">Uncharacterized protein</fullName>
    </submittedName>
</protein>
<comment type="caution">
    <text evidence="1">The sequence shown here is derived from an EMBL/GenBank/DDBJ whole genome shotgun (WGS) entry which is preliminary data.</text>
</comment>
<sequence length="162" mass="17767">MFVNTSKNILTVVNEKCASRLTALPPSVRHSDRDAPQDPEAECRCACAPCCARKEPGFAHIFISTYFDGTSPPFTPSAPTNLANPYGITKHDGELAMLGVQDVRETILLQHRYGPAPSNTKSTVNHLLNIARINDITNRSHLAKLGLSKLWPGDTRTPFLMP</sequence>
<evidence type="ECO:0000313" key="1">
    <source>
        <dbReference type="EMBL" id="KAH8992705.1"/>
    </source>
</evidence>